<comment type="caution">
    <text evidence="3">The sequence shown here is derived from an EMBL/GenBank/DDBJ whole genome shotgun (WGS) entry which is preliminary data.</text>
</comment>
<feature type="domain" description="Transglutaminase-like" evidence="2">
    <location>
        <begin position="406"/>
        <end position="477"/>
    </location>
</feature>
<dbReference type="RefSeq" id="WP_380017184.1">
    <property type="nucleotide sequence ID" value="NZ_JADIKI010000021.1"/>
</dbReference>
<proteinExistence type="predicted"/>
<evidence type="ECO:0000259" key="2">
    <source>
        <dbReference type="SMART" id="SM00460"/>
    </source>
</evidence>
<feature type="transmembrane region" description="Helical" evidence="1">
    <location>
        <begin position="28"/>
        <end position="52"/>
    </location>
</feature>
<dbReference type="Pfam" id="PF11992">
    <property type="entry name" value="TgpA_N"/>
    <property type="match status" value="1"/>
</dbReference>
<keyword evidence="1" id="KW-0812">Transmembrane</keyword>
<dbReference type="InterPro" id="IPR038765">
    <property type="entry name" value="Papain-like_cys_pep_sf"/>
</dbReference>
<dbReference type="Pfam" id="PF01841">
    <property type="entry name" value="Transglut_core"/>
    <property type="match status" value="1"/>
</dbReference>
<dbReference type="PANTHER" id="PTHR42736">
    <property type="entry name" value="PROTEIN-GLUTAMINE GAMMA-GLUTAMYLTRANSFERASE"/>
    <property type="match status" value="1"/>
</dbReference>
<dbReference type="InterPro" id="IPR021878">
    <property type="entry name" value="TgpA_N"/>
</dbReference>
<feature type="transmembrane region" description="Helical" evidence="1">
    <location>
        <begin position="118"/>
        <end position="148"/>
    </location>
</feature>
<dbReference type="InterPro" id="IPR052901">
    <property type="entry name" value="Bact_TGase-like"/>
</dbReference>
<dbReference type="SMART" id="SM00460">
    <property type="entry name" value="TGc"/>
    <property type="match status" value="1"/>
</dbReference>
<dbReference type="SUPFAM" id="SSF54001">
    <property type="entry name" value="Cysteine proteinases"/>
    <property type="match status" value="1"/>
</dbReference>
<keyword evidence="4" id="KW-1185">Reference proteome</keyword>
<feature type="transmembrane region" description="Helical" evidence="1">
    <location>
        <begin position="64"/>
        <end position="82"/>
    </location>
</feature>
<name>A0ABW8IEX3_9GAMM</name>
<evidence type="ECO:0000313" key="4">
    <source>
        <dbReference type="Proteomes" id="UP001620409"/>
    </source>
</evidence>
<dbReference type="Gene3D" id="3.10.620.30">
    <property type="match status" value="1"/>
</dbReference>
<dbReference type="EMBL" id="JADIKI010000021">
    <property type="protein sequence ID" value="MFK2853713.1"/>
    <property type="molecule type" value="Genomic_DNA"/>
</dbReference>
<dbReference type="PANTHER" id="PTHR42736:SF1">
    <property type="entry name" value="PROTEIN-GLUTAMINE GAMMA-GLUTAMYLTRANSFERASE"/>
    <property type="match status" value="1"/>
</dbReference>
<dbReference type="InterPro" id="IPR025403">
    <property type="entry name" value="TgpA-like_C"/>
</dbReference>
<dbReference type="Proteomes" id="UP001620409">
    <property type="component" value="Unassembled WGS sequence"/>
</dbReference>
<evidence type="ECO:0000256" key="1">
    <source>
        <dbReference type="SAM" id="Phobius"/>
    </source>
</evidence>
<accession>A0ABW8IEX3</accession>
<protein>
    <submittedName>
        <fullName evidence="3">DUF3488 domain-containing transglutaminase family protein</fullName>
    </submittedName>
</protein>
<organism evidence="3 4">
    <name type="scientific">Dyella humi</name>
    <dbReference type="NCBI Taxonomy" id="1770547"/>
    <lineage>
        <taxon>Bacteria</taxon>
        <taxon>Pseudomonadati</taxon>
        <taxon>Pseudomonadota</taxon>
        <taxon>Gammaproteobacteria</taxon>
        <taxon>Lysobacterales</taxon>
        <taxon>Rhodanobacteraceae</taxon>
        <taxon>Dyella</taxon>
    </lineage>
</organism>
<keyword evidence="1" id="KW-0472">Membrane</keyword>
<evidence type="ECO:0000313" key="3">
    <source>
        <dbReference type="EMBL" id="MFK2853713.1"/>
    </source>
</evidence>
<reference evidence="3 4" key="1">
    <citation type="submission" date="2020-10" db="EMBL/GenBank/DDBJ databases">
        <title>Phylogeny of dyella-like bacteria.</title>
        <authorList>
            <person name="Fu J."/>
        </authorList>
    </citation>
    <scope>NUCLEOTIDE SEQUENCE [LARGE SCALE GENOMIC DNA]</scope>
    <source>
        <strain evidence="3 4">DHG40</strain>
    </source>
</reference>
<gene>
    <name evidence="3" type="ORF">ISP18_03815</name>
</gene>
<dbReference type="InterPro" id="IPR002931">
    <property type="entry name" value="Transglutaminase-like"/>
</dbReference>
<sequence length="658" mass="73332">MIGLWRTKRHAHERITERTFDLLCLTTAFVLAVHAGHLPIWLTMALFVALGLRWWQRRYRPGRVPAWLRVPMLVILVGTVVLDYGNLFGREPGSALAAGLLVLKLTESEAPRDARVAAAFACFLLMAALLFGQGMVATCVVALGLLPALTTWRSLEPTQASPALPRQLLPAFGLLVASLPLALTAFMLVPRLSSPLWGTSNQQTARTGLSDHMSPSDFTELLTDDSAAMRVSFDDPPPAQGQRYFRAFVMWRYDGKDWQRIDQTASTSIPVEAGQTVGYRISLEPTHQRVLPTLDVPLRAPAQSQSNTDGEVFADKPVDEVQDYALHSALRYRLQPELDMATRIRALQLPEGFDPRAHALAAQWRQLYGHDSAAIVKAALNLFHDGGFSYTLLPAPLGRDAIDDFLFNTREGFCEHYASAFTVLMRAAGVPSRVVTGFQGGFWNNVGQYLLVRNSDAHAWSEVWLQGRGWVRVDPTAAVRPQRITLGAAGAAAGNQLLPWYESGLLESVRNQWDIVNRWWNQSVIGFDALRQRGLLTPFGIREIDTDMLVKLLVISMSVFGAAGLLWALWRRPEGDPALAAMRSLERKLAQAGVVRRHSEGPKHFLRRAGRALSGQRAELDHLMRCYIELRYATAEPSTESLRAFRHAVRNFQPRRVV</sequence>
<feature type="transmembrane region" description="Helical" evidence="1">
    <location>
        <begin position="168"/>
        <end position="189"/>
    </location>
</feature>
<dbReference type="Pfam" id="PF13559">
    <property type="entry name" value="DUF4129"/>
    <property type="match status" value="1"/>
</dbReference>
<keyword evidence="1" id="KW-1133">Transmembrane helix</keyword>